<name>A0ACA9R064_9GLOM</name>
<reference evidence="1" key="1">
    <citation type="submission" date="2021-06" db="EMBL/GenBank/DDBJ databases">
        <authorList>
            <person name="Kallberg Y."/>
            <person name="Tangrot J."/>
            <person name="Rosling A."/>
        </authorList>
    </citation>
    <scope>NUCLEOTIDE SEQUENCE</scope>
    <source>
        <strain evidence="1">CL356</strain>
    </source>
</reference>
<sequence length="162" mass="17061">NGHSNGHSNGGAHRDSAPLDNIVVLHAKLASLICAIAALLFAYSSTGSNLPVEKRFWAFCAFEACVGAYYPVMGMLRGSLVPNEVRATLSSLFRMPLNIFVTVALMTGVSSARHLVFAGCSIGLVLASISCALILVKRGEDSASPSSSGENGNTEREHSYTD</sequence>
<proteinExistence type="predicted"/>
<evidence type="ECO:0000313" key="1">
    <source>
        <dbReference type="EMBL" id="CAG8771192.1"/>
    </source>
</evidence>
<gene>
    <name evidence="1" type="ORF">ACOLOM_LOCUS13800</name>
</gene>
<protein>
    <submittedName>
        <fullName evidence="1">16690_t:CDS:1</fullName>
    </submittedName>
</protein>
<feature type="non-terminal residue" evidence="1">
    <location>
        <position position="1"/>
    </location>
</feature>
<dbReference type="EMBL" id="CAJVPT010064986">
    <property type="protein sequence ID" value="CAG8771192.1"/>
    <property type="molecule type" value="Genomic_DNA"/>
</dbReference>
<comment type="caution">
    <text evidence="1">The sequence shown here is derived from an EMBL/GenBank/DDBJ whole genome shotgun (WGS) entry which is preliminary data.</text>
</comment>
<dbReference type="Proteomes" id="UP000789525">
    <property type="component" value="Unassembled WGS sequence"/>
</dbReference>
<evidence type="ECO:0000313" key="2">
    <source>
        <dbReference type="Proteomes" id="UP000789525"/>
    </source>
</evidence>
<keyword evidence="2" id="KW-1185">Reference proteome</keyword>
<accession>A0ACA9R064</accession>
<organism evidence="1 2">
    <name type="scientific">Acaulospora colombiana</name>
    <dbReference type="NCBI Taxonomy" id="27376"/>
    <lineage>
        <taxon>Eukaryota</taxon>
        <taxon>Fungi</taxon>
        <taxon>Fungi incertae sedis</taxon>
        <taxon>Mucoromycota</taxon>
        <taxon>Glomeromycotina</taxon>
        <taxon>Glomeromycetes</taxon>
        <taxon>Diversisporales</taxon>
        <taxon>Acaulosporaceae</taxon>
        <taxon>Acaulospora</taxon>
    </lineage>
</organism>